<evidence type="ECO:0000313" key="2">
    <source>
        <dbReference type="Proteomes" id="UP000467249"/>
    </source>
</evidence>
<evidence type="ECO:0000313" key="1">
    <source>
        <dbReference type="EMBL" id="BBZ77289.1"/>
    </source>
</evidence>
<dbReference type="KEGG" id="many:MANY_26260"/>
<keyword evidence="2" id="KW-1185">Reference proteome</keyword>
<reference evidence="1 2" key="1">
    <citation type="journal article" date="2019" name="Emerg. Microbes Infect.">
        <title>Comprehensive subspecies identification of 175 nontuberculous mycobacteria species based on 7547 genomic profiles.</title>
        <authorList>
            <person name="Matsumoto Y."/>
            <person name="Kinjo T."/>
            <person name="Motooka D."/>
            <person name="Nabeya D."/>
            <person name="Jung N."/>
            <person name="Uechi K."/>
            <person name="Horii T."/>
            <person name="Iida T."/>
            <person name="Fujita J."/>
            <person name="Nakamura S."/>
        </authorList>
    </citation>
    <scope>NUCLEOTIDE SEQUENCE [LARGE SCALE GENOMIC DNA]</scope>
    <source>
        <strain evidence="1 2">JCM 30275</strain>
    </source>
</reference>
<name>A0A6N4W8C5_9MYCO</name>
<proteinExistence type="predicted"/>
<dbReference type="AlphaFoldDB" id="A0A6N4W8C5"/>
<gene>
    <name evidence="1" type="ORF">MANY_26260</name>
</gene>
<dbReference type="Proteomes" id="UP000467249">
    <property type="component" value="Chromosome"/>
</dbReference>
<organism evidence="1 2">
    <name type="scientific">Mycolicibacterium anyangense</name>
    <dbReference type="NCBI Taxonomy" id="1431246"/>
    <lineage>
        <taxon>Bacteria</taxon>
        <taxon>Bacillati</taxon>
        <taxon>Actinomycetota</taxon>
        <taxon>Actinomycetes</taxon>
        <taxon>Mycobacteriales</taxon>
        <taxon>Mycobacteriaceae</taxon>
        <taxon>Mycolicibacterium</taxon>
    </lineage>
</organism>
<protein>
    <submittedName>
        <fullName evidence="1">Uncharacterized protein</fullName>
    </submittedName>
</protein>
<accession>A0A6N4W8C5</accession>
<dbReference type="EMBL" id="AP022620">
    <property type="protein sequence ID" value="BBZ77289.1"/>
    <property type="molecule type" value="Genomic_DNA"/>
</dbReference>
<sequence>MWTPGGQLEQGCVRSSFRWAAWMAGGVSSGKKDRVVDRGAVVRLAWDLAEAVRPALAPSARTRVFTALGAGDTERAIEMILCEHKGSPHGLDPSLAASVERWIDGRADEAVRLRLKARLRSVTCSSHGGGPAVLPLDCQPIAAEVDPMSQWALG</sequence>